<dbReference type="Proteomes" id="UP000326757">
    <property type="component" value="Unassembled WGS sequence"/>
</dbReference>
<evidence type="ECO:0000313" key="2">
    <source>
        <dbReference type="Proteomes" id="UP000326757"/>
    </source>
</evidence>
<reference evidence="1 2" key="1">
    <citation type="submission" date="2019-06" db="EMBL/GenBank/DDBJ databases">
        <title>Genome Sequence of the Brown Rot Fungal Pathogen Monilinia laxa.</title>
        <authorList>
            <person name="De Miccolis Angelini R.M."/>
            <person name="Landi L."/>
            <person name="Abate D."/>
            <person name="Pollastro S."/>
            <person name="Romanazzi G."/>
            <person name="Faretra F."/>
        </authorList>
    </citation>
    <scope>NUCLEOTIDE SEQUENCE [LARGE SCALE GENOMIC DNA]</scope>
    <source>
        <strain evidence="1 2">Mlax316</strain>
    </source>
</reference>
<proteinExistence type="predicted"/>
<dbReference type="PROSITE" id="PS51257">
    <property type="entry name" value="PROKAR_LIPOPROTEIN"/>
    <property type="match status" value="1"/>
</dbReference>
<dbReference type="EMBL" id="VIGI01000004">
    <property type="protein sequence ID" value="KAB8301665.1"/>
    <property type="molecule type" value="Genomic_DNA"/>
</dbReference>
<organism evidence="1 2">
    <name type="scientific">Monilinia laxa</name>
    <name type="common">Brown rot fungus</name>
    <name type="synonym">Sclerotinia laxa</name>
    <dbReference type="NCBI Taxonomy" id="61186"/>
    <lineage>
        <taxon>Eukaryota</taxon>
        <taxon>Fungi</taxon>
        <taxon>Dikarya</taxon>
        <taxon>Ascomycota</taxon>
        <taxon>Pezizomycotina</taxon>
        <taxon>Leotiomycetes</taxon>
        <taxon>Helotiales</taxon>
        <taxon>Sclerotiniaceae</taxon>
        <taxon>Monilinia</taxon>
    </lineage>
</organism>
<dbReference type="AlphaFoldDB" id="A0A5N6KE54"/>
<name>A0A5N6KE54_MONLA</name>
<accession>A0A5N6KE54</accession>
<evidence type="ECO:0000313" key="1">
    <source>
        <dbReference type="EMBL" id="KAB8301665.1"/>
    </source>
</evidence>
<sequence length="118" mass="13453">MGKKIWDDIFTKEREGCTFGLRALAWAFSFSTSCIAGRTWGGARVFVSFVHTGDGEGGMDGWMDDDDERCGTGEFSFVDVVGLKKISKMQNLKKEHGWMAASEQYRQRQRVRMKKTRL</sequence>
<keyword evidence="2" id="KW-1185">Reference proteome</keyword>
<comment type="caution">
    <text evidence="1">The sequence shown here is derived from an EMBL/GenBank/DDBJ whole genome shotgun (WGS) entry which is preliminary data.</text>
</comment>
<protein>
    <submittedName>
        <fullName evidence="1">Uncharacterized protein</fullName>
    </submittedName>
</protein>
<gene>
    <name evidence="1" type="ORF">EYC80_003500</name>
</gene>